<name>A0ABS8YD74_9BACL</name>
<keyword evidence="1" id="KW-0472">Membrane</keyword>
<protein>
    <submittedName>
        <fullName evidence="2">Uncharacterized protein</fullName>
    </submittedName>
</protein>
<reference evidence="2 3" key="1">
    <citation type="submission" date="2021-11" db="EMBL/GenBank/DDBJ databases">
        <title>Draft genome sequence of Paenibacillus profundus YoMME, a new Gram-positive bacteria with exoelectrogenic properties.</title>
        <authorList>
            <person name="Hubenova Y."/>
            <person name="Hubenova E."/>
            <person name="Manasiev Y."/>
            <person name="Peykov S."/>
            <person name="Mitov M."/>
        </authorList>
    </citation>
    <scope>NUCLEOTIDE SEQUENCE [LARGE SCALE GENOMIC DNA]</scope>
    <source>
        <strain evidence="2 3">YoMME</strain>
    </source>
</reference>
<dbReference type="RefSeq" id="WP_233696831.1">
    <property type="nucleotide sequence ID" value="NZ_JAJNBZ010000007.1"/>
</dbReference>
<evidence type="ECO:0000256" key="1">
    <source>
        <dbReference type="SAM" id="Phobius"/>
    </source>
</evidence>
<dbReference type="EMBL" id="JAJNBZ010000007">
    <property type="protein sequence ID" value="MCE5169968.1"/>
    <property type="molecule type" value="Genomic_DNA"/>
</dbReference>
<sequence>MLASIGILLIVFVIISIEVPALVKNGTKQELRVFWVLLAIGTSLGIALGFKIHIPNPLDWIAAVYKPVSSLISSLLQ</sequence>
<evidence type="ECO:0000313" key="3">
    <source>
        <dbReference type="Proteomes" id="UP001199916"/>
    </source>
</evidence>
<gene>
    <name evidence="2" type="ORF">LQV63_11670</name>
</gene>
<keyword evidence="1" id="KW-0812">Transmembrane</keyword>
<accession>A0ABS8YD74</accession>
<comment type="caution">
    <text evidence="2">The sequence shown here is derived from an EMBL/GenBank/DDBJ whole genome shotgun (WGS) entry which is preliminary data.</text>
</comment>
<feature type="transmembrane region" description="Helical" evidence="1">
    <location>
        <begin position="32"/>
        <end position="50"/>
    </location>
</feature>
<keyword evidence="1" id="KW-1133">Transmembrane helix</keyword>
<organism evidence="2 3">
    <name type="scientific">Paenibacillus profundus</name>
    <dbReference type="NCBI Taxonomy" id="1173085"/>
    <lineage>
        <taxon>Bacteria</taxon>
        <taxon>Bacillati</taxon>
        <taxon>Bacillota</taxon>
        <taxon>Bacilli</taxon>
        <taxon>Bacillales</taxon>
        <taxon>Paenibacillaceae</taxon>
        <taxon>Paenibacillus</taxon>
    </lineage>
</organism>
<evidence type="ECO:0000313" key="2">
    <source>
        <dbReference type="EMBL" id="MCE5169968.1"/>
    </source>
</evidence>
<keyword evidence="3" id="KW-1185">Reference proteome</keyword>
<proteinExistence type="predicted"/>
<dbReference type="Proteomes" id="UP001199916">
    <property type="component" value="Unassembled WGS sequence"/>
</dbReference>